<feature type="domain" description="Transcriptional regulator SutA RNAP-binding" evidence="2">
    <location>
        <begin position="5"/>
        <end position="37"/>
    </location>
</feature>
<comment type="caution">
    <text evidence="3">The sequence shown here is derived from an EMBL/GenBank/DDBJ whole genome shotgun (WGS) entry which is preliminary data.</text>
</comment>
<dbReference type="Pfam" id="PF20661">
    <property type="entry name" value="SutA-RBD"/>
    <property type="match status" value="1"/>
</dbReference>
<dbReference type="InterPro" id="IPR049191">
    <property type="entry name" value="SutA_RBD"/>
</dbReference>
<organism evidence="3 4">
    <name type="scientific">Aestuariirhabdus litorea</name>
    <dbReference type="NCBI Taxonomy" id="2528527"/>
    <lineage>
        <taxon>Bacteria</taxon>
        <taxon>Pseudomonadati</taxon>
        <taxon>Pseudomonadota</taxon>
        <taxon>Gammaproteobacteria</taxon>
        <taxon>Oceanospirillales</taxon>
        <taxon>Aestuariirhabdaceae</taxon>
        <taxon>Aestuariirhabdus</taxon>
    </lineage>
</organism>
<accession>A0A3P3VJH1</accession>
<keyword evidence="4" id="KW-1185">Reference proteome</keyword>
<gene>
    <name evidence="3" type="ORF">D0544_13505</name>
</gene>
<dbReference type="EMBL" id="QWEZ01000002">
    <property type="protein sequence ID" value="RRJ82860.1"/>
    <property type="molecule type" value="Genomic_DNA"/>
</dbReference>
<sequence>MKHPPSKQDVRQQLQKEMEEFLSGGGEVRQIPRGQSAIAPGELPPGLGRKIAPGPPAPKRESLLHVTQAIDERRRQRQQHRTPKMPRKADRSPRKVPVYDDFGEVVRWEWRSPKS</sequence>
<feature type="compositionally biased region" description="Basic residues" evidence="1">
    <location>
        <begin position="75"/>
        <end position="86"/>
    </location>
</feature>
<name>A0A3P3VJH1_9GAMM</name>
<dbReference type="RefSeq" id="WP_125016992.1">
    <property type="nucleotide sequence ID" value="NZ_QWEZ01000002.1"/>
</dbReference>
<evidence type="ECO:0000313" key="3">
    <source>
        <dbReference type="EMBL" id="RRJ82860.1"/>
    </source>
</evidence>
<protein>
    <recommendedName>
        <fullName evidence="2">Transcriptional regulator SutA RNAP-binding domain-containing protein</fullName>
    </recommendedName>
</protein>
<proteinExistence type="predicted"/>
<evidence type="ECO:0000256" key="1">
    <source>
        <dbReference type="SAM" id="MobiDB-lite"/>
    </source>
</evidence>
<evidence type="ECO:0000313" key="4">
    <source>
        <dbReference type="Proteomes" id="UP000280792"/>
    </source>
</evidence>
<feature type="region of interest" description="Disordered" evidence="1">
    <location>
        <begin position="21"/>
        <end position="96"/>
    </location>
</feature>
<dbReference type="Proteomes" id="UP000280792">
    <property type="component" value="Unassembled WGS sequence"/>
</dbReference>
<evidence type="ECO:0000259" key="2">
    <source>
        <dbReference type="Pfam" id="PF20661"/>
    </source>
</evidence>
<dbReference type="AlphaFoldDB" id="A0A3P3VJH1"/>
<reference evidence="3 4" key="1">
    <citation type="submission" date="2018-08" db="EMBL/GenBank/DDBJ databases">
        <authorList>
            <person name="Khan S.A."/>
        </authorList>
    </citation>
    <scope>NUCLEOTIDE SEQUENCE [LARGE SCALE GENOMIC DNA]</scope>
    <source>
        <strain evidence="3 4">GTF-13</strain>
    </source>
</reference>
<reference evidence="3 4" key="2">
    <citation type="submission" date="2018-12" db="EMBL/GenBank/DDBJ databases">
        <title>Simiduia agarivorans gen. nov., sp. nov., a marine, agarolytic bacterium isolated from shallow coastal water from Keelung, Taiwan.</title>
        <authorList>
            <person name="Shieh W.Y."/>
        </authorList>
    </citation>
    <scope>NUCLEOTIDE SEQUENCE [LARGE SCALE GENOMIC DNA]</scope>
    <source>
        <strain evidence="3 4">GTF-13</strain>
    </source>
</reference>